<feature type="compositionally biased region" description="Low complexity" evidence="1">
    <location>
        <begin position="211"/>
        <end position="242"/>
    </location>
</feature>
<feature type="compositionally biased region" description="Low complexity" evidence="1">
    <location>
        <begin position="139"/>
        <end position="164"/>
    </location>
</feature>
<feature type="compositionally biased region" description="Low complexity" evidence="1">
    <location>
        <begin position="186"/>
        <end position="204"/>
    </location>
</feature>
<dbReference type="AlphaFoldDB" id="A0AAD7N655"/>
<evidence type="ECO:0000313" key="2">
    <source>
        <dbReference type="EMBL" id="KAJ7747452.1"/>
    </source>
</evidence>
<dbReference type="SUPFAM" id="SSF50044">
    <property type="entry name" value="SH3-domain"/>
    <property type="match status" value="1"/>
</dbReference>
<feature type="compositionally biased region" description="Pro residues" evidence="1">
    <location>
        <begin position="29"/>
        <end position="44"/>
    </location>
</feature>
<feature type="compositionally biased region" description="Acidic residues" evidence="1">
    <location>
        <begin position="571"/>
        <end position="585"/>
    </location>
</feature>
<protein>
    <recommendedName>
        <fullName evidence="4">SH3 domain-containing protein</fullName>
    </recommendedName>
</protein>
<gene>
    <name evidence="2" type="ORF">DFH07DRAFT_1037187</name>
</gene>
<feature type="compositionally biased region" description="Basic and acidic residues" evidence="1">
    <location>
        <begin position="540"/>
        <end position="550"/>
    </location>
</feature>
<evidence type="ECO:0008006" key="4">
    <source>
        <dbReference type="Google" id="ProtNLM"/>
    </source>
</evidence>
<dbReference type="Proteomes" id="UP001215280">
    <property type="component" value="Unassembled WGS sequence"/>
</dbReference>
<name>A0AAD7N655_9AGAR</name>
<organism evidence="2 3">
    <name type="scientific">Mycena maculata</name>
    <dbReference type="NCBI Taxonomy" id="230809"/>
    <lineage>
        <taxon>Eukaryota</taxon>
        <taxon>Fungi</taxon>
        <taxon>Dikarya</taxon>
        <taxon>Basidiomycota</taxon>
        <taxon>Agaricomycotina</taxon>
        <taxon>Agaricomycetes</taxon>
        <taxon>Agaricomycetidae</taxon>
        <taxon>Agaricales</taxon>
        <taxon>Marasmiineae</taxon>
        <taxon>Mycenaceae</taxon>
        <taxon>Mycena</taxon>
    </lineage>
</organism>
<evidence type="ECO:0000313" key="3">
    <source>
        <dbReference type="Proteomes" id="UP001215280"/>
    </source>
</evidence>
<accession>A0AAD7N655</accession>
<feature type="compositionally biased region" description="Acidic residues" evidence="1">
    <location>
        <begin position="327"/>
        <end position="336"/>
    </location>
</feature>
<keyword evidence="3" id="KW-1185">Reference proteome</keyword>
<proteinExistence type="predicted"/>
<dbReference type="EMBL" id="JARJLG010000094">
    <property type="protein sequence ID" value="KAJ7747452.1"/>
    <property type="molecule type" value="Genomic_DNA"/>
</dbReference>
<evidence type="ECO:0000256" key="1">
    <source>
        <dbReference type="SAM" id="MobiDB-lite"/>
    </source>
</evidence>
<comment type="caution">
    <text evidence="2">The sequence shown here is derived from an EMBL/GenBank/DDBJ whole genome shotgun (WGS) entry which is preliminary data.</text>
</comment>
<feature type="compositionally biased region" description="Acidic residues" evidence="1">
    <location>
        <begin position="263"/>
        <end position="272"/>
    </location>
</feature>
<dbReference type="InterPro" id="IPR036028">
    <property type="entry name" value="SH3-like_dom_sf"/>
</dbReference>
<sequence>MASAVVSDQKEHHHPPHLSIIVDSAPSASPFPSPSSSFVPPPIPGAHEFAMKPAPPGKRREPRSRTQSEEGSDELGPGQSNGRVARDRDTGSPGPTTPRPLLDPASASPGSATTPTAATMSAHATPKDASSGPSSIHAPSMPKSDSTSTPTPTSTLTSAAPSNPIVSVPASPSKRVSFPPPPRTPTTPATPATPTVAEIPSSSRPAPPSPALSRRTSAVPGSLVRSSSSASSRGSASATQSRRTSRVLAGARHRLSRSTSAADAEEEEQEEEKEPRAPITVRDFAFPPADARHAGLGPDVPPQCDPRRLARKLRGAARLSDYSDAGTGEEEEEEGDWGGSAFLGRLRMSLNMGGGTAGWASGAAHGDGVGAADFARNFGDEGEYENEGEGEYEDEDGLYYEEPAAPPDADVPPGLYRAQFAFSALDAAEMPLVEGQLVHVLGAGAAGWAVAREREPPLVLDALGVLELGALVGARRDAGRVWEEMWEKAAGAAAEGAGERRALVPDSFLVMIRGEGEGEEEAKERLLRYLEWVERERQAQEAEEALRSTAEEDEGEEGAAPQHAHTRGDDSPDSSEYEDAVDQET</sequence>
<feature type="region of interest" description="Disordered" evidence="1">
    <location>
        <begin position="1"/>
        <end position="337"/>
    </location>
</feature>
<feature type="region of interest" description="Disordered" evidence="1">
    <location>
        <begin position="540"/>
        <end position="585"/>
    </location>
</feature>
<feature type="compositionally biased region" description="Low complexity" evidence="1">
    <location>
        <begin position="104"/>
        <end position="124"/>
    </location>
</feature>
<reference evidence="2" key="1">
    <citation type="submission" date="2023-03" db="EMBL/GenBank/DDBJ databases">
        <title>Massive genome expansion in bonnet fungi (Mycena s.s.) driven by repeated elements and novel gene families across ecological guilds.</title>
        <authorList>
            <consortium name="Lawrence Berkeley National Laboratory"/>
            <person name="Harder C.B."/>
            <person name="Miyauchi S."/>
            <person name="Viragh M."/>
            <person name="Kuo A."/>
            <person name="Thoen E."/>
            <person name="Andreopoulos B."/>
            <person name="Lu D."/>
            <person name="Skrede I."/>
            <person name="Drula E."/>
            <person name="Henrissat B."/>
            <person name="Morin E."/>
            <person name="Kohler A."/>
            <person name="Barry K."/>
            <person name="LaButti K."/>
            <person name="Morin E."/>
            <person name="Salamov A."/>
            <person name="Lipzen A."/>
            <person name="Mereny Z."/>
            <person name="Hegedus B."/>
            <person name="Baldrian P."/>
            <person name="Stursova M."/>
            <person name="Weitz H."/>
            <person name="Taylor A."/>
            <person name="Grigoriev I.V."/>
            <person name="Nagy L.G."/>
            <person name="Martin F."/>
            <person name="Kauserud H."/>
        </authorList>
    </citation>
    <scope>NUCLEOTIDE SEQUENCE</scope>
    <source>
        <strain evidence="2">CBHHK188m</strain>
    </source>
</reference>